<dbReference type="Pfam" id="PF20155">
    <property type="entry name" value="TMP_3"/>
    <property type="match status" value="1"/>
</dbReference>
<feature type="domain" description="Tape measure protein N-terminal" evidence="2">
    <location>
        <begin position="74"/>
        <end position="264"/>
    </location>
</feature>
<name>A0A316JAC1_9HYPH</name>
<dbReference type="RefSeq" id="WP_109705716.1">
    <property type="nucleotide sequence ID" value="NZ_QGDB01000002.1"/>
</dbReference>
<organism evidence="3 4">
    <name type="scientific">Falsochrobactrum shanghaiense</name>
    <dbReference type="NCBI Taxonomy" id="2201899"/>
    <lineage>
        <taxon>Bacteria</taxon>
        <taxon>Pseudomonadati</taxon>
        <taxon>Pseudomonadota</taxon>
        <taxon>Alphaproteobacteria</taxon>
        <taxon>Hyphomicrobiales</taxon>
        <taxon>Brucellaceae</taxon>
        <taxon>Falsochrobactrum</taxon>
    </lineage>
</organism>
<accession>A0A316JAC1</accession>
<comment type="caution">
    <text evidence="3">The sequence shown here is derived from an EMBL/GenBank/DDBJ whole genome shotgun (WGS) entry which is preliminary data.</text>
</comment>
<feature type="coiled-coil region" evidence="1">
    <location>
        <begin position="465"/>
        <end position="492"/>
    </location>
</feature>
<keyword evidence="1" id="KW-0175">Coiled coil</keyword>
<dbReference type="Proteomes" id="UP000245865">
    <property type="component" value="Unassembled WGS sequence"/>
</dbReference>
<dbReference type="InterPro" id="IPR013491">
    <property type="entry name" value="Tape_meas_N"/>
</dbReference>
<reference evidence="3 4" key="1">
    <citation type="submission" date="2018-05" db="EMBL/GenBank/DDBJ databases">
        <title>Comparative genomic sequence analysis between strain HN4 and CCM 8460T (Falsochrobactrum ovis) will provide more evidence to prove that HN4 is a new species of Falsochrobactrum.</title>
        <authorList>
            <person name="Lyu W."/>
            <person name="Sun L."/>
            <person name="Yao L."/>
        </authorList>
    </citation>
    <scope>NUCLEOTIDE SEQUENCE [LARGE SCALE GENOMIC DNA]</scope>
    <source>
        <strain evidence="3 4">HN4</strain>
    </source>
</reference>
<evidence type="ECO:0000259" key="2">
    <source>
        <dbReference type="Pfam" id="PF20155"/>
    </source>
</evidence>
<keyword evidence="4" id="KW-1185">Reference proteome</keyword>
<dbReference type="OrthoDB" id="38641at2"/>
<dbReference type="AlphaFoldDB" id="A0A316JAC1"/>
<gene>
    <name evidence="3" type="ORF">DKP76_07090</name>
</gene>
<dbReference type="EMBL" id="QGDB01000002">
    <property type="protein sequence ID" value="PWL18822.1"/>
    <property type="molecule type" value="Genomic_DNA"/>
</dbReference>
<evidence type="ECO:0000256" key="1">
    <source>
        <dbReference type="SAM" id="Coils"/>
    </source>
</evidence>
<protein>
    <recommendedName>
        <fullName evidence="2">Tape measure protein N-terminal domain-containing protein</fullName>
    </recommendedName>
</protein>
<evidence type="ECO:0000313" key="4">
    <source>
        <dbReference type="Proteomes" id="UP000245865"/>
    </source>
</evidence>
<proteinExistence type="predicted"/>
<sequence length="923" mass="97785">MAVTVEELRATLRMEMKPFMRDLQQMNGVSAKAARQVEGTWRAANKRLDGIGRNMARSLIAPMAGIGAVLGADQIRQMTDTWTDLNSRVALAAGGLDKGAEVMGRLGEVARRTYSSLEQTAEGYLLNATAMKELGYSTNQTLDYTESVNNALVISGAKGQRAEAVMNALSKAMAGGKLSGDNLNTVIEQGGRLAEALAEGLGVGVNQLRALGQQGKITGRDIVRSLSSQMEVLRKEAADMPATIGDGFTLLNNAMLEYVGNADQATGVSAKISEALVIMADNFDKTADVALQLAGVIAGALIGRSLLKMISTLGLAGPALINFTRALTAARTMAGLATAFTGLGAAAGPVGLLIGGAVVSSLMLYSSATAEASEGARRFAERLEDIEGRAEKSAEKVEAAGQRYNEALKNALGHESSAAEQEFEDAHAAALKLLDAAIEVAPALKIVTDEAGNMSRQPMASQDQMDDLNRLRDELAKNANGAEEAKNELYALANANPNFQALADQLAPLLDRLALVAQGFREVRAEVAATSGDGLGSSSFSRGGRTRARQELIEERQLNDEYVNNAKQRASLGKAQYDLESKIAQVRAQAEKDGRKLTDAQIKEIAQAQLAGDAARSAEGRKPKAERDNDYERLTKSIADRTAAILAETEALRQLDPTIDDYGFALEKARAEQELLNAAQKAGLEITPALKKEINQAAEQFALATVEANQLAEAQDKIRQRAEEWQDTQKDALRGIVDDLVAGKSAAEAFAGALQKIADKLLDMAFDDLFSGMFKSGGGGGIFGSIGSIFGFDKGGYTGHGGKYEPAGVVHKGEYVFDQDAVKKAGGPAALDAMRRGLKGYAAGGYVGASLPSVPTMPRLQAPTNSNTQSITFAPVIDARGADSAAVARLEQVVARQQAEFSYRVVEAVRNANSTRVKFGRFN</sequence>
<dbReference type="NCBIfam" id="TIGR02675">
    <property type="entry name" value="tape_meas_nterm"/>
    <property type="match status" value="1"/>
</dbReference>
<evidence type="ECO:0000313" key="3">
    <source>
        <dbReference type="EMBL" id="PWL18822.1"/>
    </source>
</evidence>